<keyword evidence="2" id="KW-1185">Reference proteome</keyword>
<sequence length="238" mass="26551">MNRTTRDVTVMSVVVRFLTLMQILWLLSTPVSSFGLFKCTRSTCTTPAAAIPSTSASDSIQCRMSSMAALAAGFNSPDDEVTRQLARARAALEVSRAKLAARENAVENEFSTQTESTKKKTAIDMKDGAMGPEVPFFATQSSNPTGKKDSIGKREKVIKAKNEEGLFTTDGDLMAKLSEEEEWESRSLFEVFQNERKRPESTLADRDVAASIFNLRKQLRTDDFQRIFDQRNRFIGEP</sequence>
<organism evidence="1 2">
    <name type="scientific">Nitzschia inconspicua</name>
    <dbReference type="NCBI Taxonomy" id="303405"/>
    <lineage>
        <taxon>Eukaryota</taxon>
        <taxon>Sar</taxon>
        <taxon>Stramenopiles</taxon>
        <taxon>Ochrophyta</taxon>
        <taxon>Bacillariophyta</taxon>
        <taxon>Bacillariophyceae</taxon>
        <taxon>Bacillariophycidae</taxon>
        <taxon>Bacillariales</taxon>
        <taxon>Bacillariaceae</taxon>
        <taxon>Nitzschia</taxon>
    </lineage>
</organism>
<dbReference type="Proteomes" id="UP000693970">
    <property type="component" value="Unassembled WGS sequence"/>
</dbReference>
<evidence type="ECO:0000313" key="1">
    <source>
        <dbReference type="EMBL" id="KAG7358800.1"/>
    </source>
</evidence>
<reference evidence="1" key="1">
    <citation type="journal article" date="2021" name="Sci. Rep.">
        <title>Diploid genomic architecture of Nitzschia inconspicua, an elite biomass production diatom.</title>
        <authorList>
            <person name="Oliver A."/>
            <person name="Podell S."/>
            <person name="Pinowska A."/>
            <person name="Traller J.C."/>
            <person name="Smith S.R."/>
            <person name="McClure R."/>
            <person name="Beliaev A."/>
            <person name="Bohutskyi P."/>
            <person name="Hill E.A."/>
            <person name="Rabines A."/>
            <person name="Zheng H."/>
            <person name="Allen L.Z."/>
            <person name="Kuo A."/>
            <person name="Grigoriev I.V."/>
            <person name="Allen A.E."/>
            <person name="Hazlebeck D."/>
            <person name="Allen E.E."/>
        </authorList>
    </citation>
    <scope>NUCLEOTIDE SEQUENCE</scope>
    <source>
        <strain evidence="1">Hildebrandi</strain>
    </source>
</reference>
<dbReference type="AlphaFoldDB" id="A0A9K3LBK9"/>
<dbReference type="EMBL" id="JAGRRH010000014">
    <property type="protein sequence ID" value="KAG7358800.1"/>
    <property type="molecule type" value="Genomic_DNA"/>
</dbReference>
<comment type="caution">
    <text evidence="1">The sequence shown here is derived from an EMBL/GenBank/DDBJ whole genome shotgun (WGS) entry which is preliminary data.</text>
</comment>
<accession>A0A9K3LBK9</accession>
<proteinExistence type="predicted"/>
<reference evidence="1" key="2">
    <citation type="submission" date="2021-04" db="EMBL/GenBank/DDBJ databases">
        <authorList>
            <person name="Podell S."/>
        </authorList>
    </citation>
    <scope>NUCLEOTIDE SEQUENCE</scope>
    <source>
        <strain evidence="1">Hildebrandi</strain>
    </source>
</reference>
<name>A0A9K3LBK9_9STRA</name>
<evidence type="ECO:0000313" key="2">
    <source>
        <dbReference type="Proteomes" id="UP000693970"/>
    </source>
</evidence>
<dbReference type="OrthoDB" id="48430at2759"/>
<protein>
    <submittedName>
        <fullName evidence="1">Uncharacterized protein</fullName>
    </submittedName>
</protein>
<gene>
    <name evidence="1" type="ORF">IV203_015389</name>
</gene>